<evidence type="ECO:0000259" key="2">
    <source>
        <dbReference type="Pfam" id="PF14020"/>
    </source>
</evidence>
<protein>
    <recommendedName>
        <fullName evidence="2">DUF4236 domain-containing protein</fullName>
    </recommendedName>
</protein>
<reference evidence="3" key="1">
    <citation type="journal article" date="2015" name="Nature">
        <title>Complex archaea that bridge the gap between prokaryotes and eukaryotes.</title>
        <authorList>
            <person name="Spang A."/>
            <person name="Saw J.H."/>
            <person name="Jorgensen S.L."/>
            <person name="Zaremba-Niedzwiedzka K."/>
            <person name="Martijn J."/>
            <person name="Lind A.E."/>
            <person name="van Eijk R."/>
            <person name="Schleper C."/>
            <person name="Guy L."/>
            <person name="Ettema T.J."/>
        </authorList>
    </citation>
    <scope>NUCLEOTIDE SEQUENCE</scope>
</reference>
<comment type="caution">
    <text evidence="3">The sequence shown here is derived from an EMBL/GenBank/DDBJ whole genome shotgun (WGS) entry which is preliminary data.</text>
</comment>
<feature type="compositionally biased region" description="Gly residues" evidence="1">
    <location>
        <begin position="75"/>
        <end position="87"/>
    </location>
</feature>
<dbReference type="Pfam" id="PF14020">
    <property type="entry name" value="DUF4236"/>
    <property type="match status" value="1"/>
</dbReference>
<proteinExistence type="predicted"/>
<sequence>MGFRFFRRMNIAPGVRLNFSKSGISPSFGVRGARVTLGRTGVRTTVGIPGTGLFYTEVAGSGRGRSRKRTRPPTAGGGVGGAWGRTPGGIRPRWPMTSLPNSARHWAP</sequence>
<feature type="domain" description="DUF4236" evidence="2">
    <location>
        <begin position="3"/>
        <end position="56"/>
    </location>
</feature>
<evidence type="ECO:0000256" key="1">
    <source>
        <dbReference type="SAM" id="MobiDB-lite"/>
    </source>
</evidence>
<name>A0A0F9L3W5_9ZZZZ</name>
<organism evidence="3">
    <name type="scientific">marine sediment metagenome</name>
    <dbReference type="NCBI Taxonomy" id="412755"/>
    <lineage>
        <taxon>unclassified sequences</taxon>
        <taxon>metagenomes</taxon>
        <taxon>ecological metagenomes</taxon>
    </lineage>
</organism>
<evidence type="ECO:0000313" key="3">
    <source>
        <dbReference type="EMBL" id="KKM88473.1"/>
    </source>
</evidence>
<feature type="region of interest" description="Disordered" evidence="1">
    <location>
        <begin position="60"/>
        <end position="108"/>
    </location>
</feature>
<accession>A0A0F9L3W5</accession>
<dbReference type="InterPro" id="IPR025330">
    <property type="entry name" value="DUF4236"/>
</dbReference>
<dbReference type="AlphaFoldDB" id="A0A0F9L3W5"/>
<dbReference type="EMBL" id="LAZR01006955">
    <property type="protein sequence ID" value="KKM88473.1"/>
    <property type="molecule type" value="Genomic_DNA"/>
</dbReference>
<gene>
    <name evidence="3" type="ORF">LCGC14_1258500</name>
</gene>